<comment type="caution">
    <text evidence="2">The sequence shown here is derived from an EMBL/GenBank/DDBJ whole genome shotgun (WGS) entry which is preliminary data.</text>
</comment>
<dbReference type="AlphaFoldDB" id="A0A2P6MX51"/>
<gene>
    <name evidence="2" type="ORF">PROFUN_07789</name>
</gene>
<organism evidence="2 3">
    <name type="scientific">Planoprotostelium fungivorum</name>
    <dbReference type="NCBI Taxonomy" id="1890364"/>
    <lineage>
        <taxon>Eukaryota</taxon>
        <taxon>Amoebozoa</taxon>
        <taxon>Evosea</taxon>
        <taxon>Variosea</taxon>
        <taxon>Cavosteliida</taxon>
        <taxon>Cavosteliaceae</taxon>
        <taxon>Planoprotostelium</taxon>
    </lineage>
</organism>
<evidence type="ECO:0000256" key="1">
    <source>
        <dbReference type="SAM" id="MobiDB-lite"/>
    </source>
</evidence>
<dbReference type="EMBL" id="MDYQ01000337">
    <property type="protein sequence ID" value="PRP76267.1"/>
    <property type="molecule type" value="Genomic_DNA"/>
</dbReference>
<feature type="region of interest" description="Disordered" evidence="1">
    <location>
        <begin position="46"/>
        <end position="71"/>
    </location>
</feature>
<evidence type="ECO:0000313" key="3">
    <source>
        <dbReference type="Proteomes" id="UP000241769"/>
    </source>
</evidence>
<dbReference type="InParanoid" id="A0A2P6MX51"/>
<keyword evidence="3" id="KW-1185">Reference proteome</keyword>
<dbReference type="Proteomes" id="UP000241769">
    <property type="component" value="Unassembled WGS sequence"/>
</dbReference>
<reference evidence="2 3" key="1">
    <citation type="journal article" date="2018" name="Genome Biol. Evol.">
        <title>Multiple Roots of Fruiting Body Formation in Amoebozoa.</title>
        <authorList>
            <person name="Hillmann F."/>
            <person name="Forbes G."/>
            <person name="Novohradska S."/>
            <person name="Ferling I."/>
            <person name="Riege K."/>
            <person name="Groth M."/>
            <person name="Westermann M."/>
            <person name="Marz M."/>
            <person name="Spaller T."/>
            <person name="Winckler T."/>
            <person name="Schaap P."/>
            <person name="Glockner G."/>
        </authorList>
    </citation>
    <scope>NUCLEOTIDE SEQUENCE [LARGE SCALE GENOMIC DNA]</scope>
    <source>
        <strain evidence="2 3">Jena</strain>
    </source>
</reference>
<protein>
    <submittedName>
        <fullName evidence="2">Uncharacterized protein</fullName>
    </submittedName>
</protein>
<accession>A0A2P6MX51</accession>
<name>A0A2P6MX51_9EUKA</name>
<feature type="region of interest" description="Disordered" evidence="1">
    <location>
        <begin position="97"/>
        <end position="118"/>
    </location>
</feature>
<sequence length="118" mass="13148">MDIKTTSSTDMFLRTMHHPDEEMDSKTSGCLGYRARFDGLRQFVNHPTVTSEESRPIKNSHPTKKIADRREVRATCHKSQNDNIAATVVTMNAQPAEWTTTQKSSEVATSSSPLLAPV</sequence>
<proteinExistence type="predicted"/>
<evidence type="ECO:0000313" key="2">
    <source>
        <dbReference type="EMBL" id="PRP76267.1"/>
    </source>
</evidence>